<dbReference type="AlphaFoldDB" id="A0A3E5AL24"/>
<sequence length="671" mass="77075">MNIQDKLDLWVKLTNVNPTKEQKSYTINMSGRLSDFDIKRMNDKIKEALKYDATGVFADAYLSEYFEKFIADKSFSVKEMLANPETESFLADAKILQDALAESDSANMIKSDAEKAMNFYGMSAEELSLSDIIKIRTSAERCMNGKLRTLQFSSGNPSESGFKMSKDIYMYRDIDAMLYCAADNVLDGVSLGYIRDEESLTDSYFAFIIKNGRNLYLLTDKPKYEHPLMSSYRRSRCPGRDMSRRIENNMFPYDSIANIDTSDLWGSGRYGTKETDNKNALEIIENLRIKIGTFENMEKCEAFWTVLMISMIKDKFYKEVPQYELSYTGSMIQTNKIEASEYALAIRNALPAMKLHDIASIDDTADCGCENEYTVLNYIVDRYKDHVDKDLLNVIADTDEYALIDKKYTYNDGLLSSDVFHPVKAFDLSATCGTKEEIEADQKWMARYNYAAQIQKLAEDDYEQHKQSVSLTVGNKIIPRTREICKSFVKGELSNCARKQTFSIWYNGSTGADYKFGYNCYSNKSDMKCTFSGKAPSVALVIEPKNVDELAFVCGCKKEELPEQIQHWKKGTRYCGNQLLYRLDPMSFKVSDPFQKMTFKIVILLSKKEYLSICDEAGVEKDKFWELEKPSCFRYNRFEDNDTCCGKKTYDPETKCLVSLKKCRKCSFLKK</sequence>
<dbReference type="Proteomes" id="UP000260970">
    <property type="component" value="Unassembled WGS sequence"/>
</dbReference>
<dbReference type="RefSeq" id="WP_117690753.1">
    <property type="nucleotide sequence ID" value="NZ_QSUE01000011.1"/>
</dbReference>
<gene>
    <name evidence="1" type="ORF">DXB72_12130</name>
</gene>
<proteinExistence type="predicted"/>
<accession>A0A3E5AL24</accession>
<evidence type="ECO:0000313" key="1">
    <source>
        <dbReference type="EMBL" id="RGN21550.1"/>
    </source>
</evidence>
<protein>
    <submittedName>
        <fullName evidence="1">Uncharacterized protein</fullName>
    </submittedName>
</protein>
<reference evidence="1 2" key="1">
    <citation type="submission" date="2018-08" db="EMBL/GenBank/DDBJ databases">
        <title>A genome reference for cultivated species of the human gut microbiota.</title>
        <authorList>
            <person name="Zou Y."/>
            <person name="Xue W."/>
            <person name="Luo G."/>
        </authorList>
    </citation>
    <scope>NUCLEOTIDE SEQUENCE [LARGE SCALE GENOMIC DNA]</scope>
    <source>
        <strain evidence="1 2">OM05-6AA</strain>
    </source>
</reference>
<name>A0A3E5AL24_9FIRM</name>
<organism evidence="1 2">
    <name type="scientific">Agathobacter rectalis</name>
    <dbReference type="NCBI Taxonomy" id="39491"/>
    <lineage>
        <taxon>Bacteria</taxon>
        <taxon>Bacillati</taxon>
        <taxon>Bacillota</taxon>
        <taxon>Clostridia</taxon>
        <taxon>Lachnospirales</taxon>
        <taxon>Lachnospiraceae</taxon>
        <taxon>Agathobacter</taxon>
    </lineage>
</organism>
<evidence type="ECO:0000313" key="2">
    <source>
        <dbReference type="Proteomes" id="UP000260970"/>
    </source>
</evidence>
<comment type="caution">
    <text evidence="1">The sequence shown here is derived from an EMBL/GenBank/DDBJ whole genome shotgun (WGS) entry which is preliminary data.</text>
</comment>
<dbReference type="EMBL" id="QSUG01000013">
    <property type="protein sequence ID" value="RGN21550.1"/>
    <property type="molecule type" value="Genomic_DNA"/>
</dbReference>